<dbReference type="OrthoDB" id="2088050at2"/>
<name>B1C3C2_9FIRM</name>
<dbReference type="RefSeq" id="WP_004610231.1">
    <property type="nucleotide sequence ID" value="NZ_CP102275.1"/>
</dbReference>
<comment type="caution">
    <text evidence="1">The sequence shown here is derived from an EMBL/GenBank/DDBJ whole genome shotgun (WGS) entry which is preliminary data.</text>
</comment>
<evidence type="ECO:0000313" key="2">
    <source>
        <dbReference type="Proteomes" id="UP000004910"/>
    </source>
</evidence>
<keyword evidence="2" id="KW-1185">Reference proteome</keyword>
<protein>
    <recommendedName>
        <fullName evidence="3">DUF4209 domain-containing protein</fullName>
    </recommendedName>
</protein>
<dbReference type="AlphaFoldDB" id="B1C3C2"/>
<evidence type="ECO:0000313" key="1">
    <source>
        <dbReference type="EMBL" id="EDS74156.1"/>
    </source>
</evidence>
<dbReference type="eggNOG" id="ENOG502ZASP">
    <property type="taxonomic scope" value="Bacteria"/>
</dbReference>
<dbReference type="STRING" id="428126.CLOSPI_01738"/>
<dbReference type="GeneID" id="94016841"/>
<dbReference type="EMBL" id="ABIK02000014">
    <property type="protein sequence ID" value="EDS74156.1"/>
    <property type="molecule type" value="Genomic_DNA"/>
</dbReference>
<proteinExistence type="predicted"/>
<reference evidence="1" key="2">
    <citation type="submission" date="2014-06" db="EMBL/GenBank/DDBJ databases">
        <title>Draft genome sequence of Clostridium spiroforme (DSM 1552).</title>
        <authorList>
            <person name="Sudarsanam P."/>
            <person name="Ley R."/>
            <person name="Guruge J."/>
            <person name="Turnbaugh P.J."/>
            <person name="Mahowald M."/>
            <person name="Liep D."/>
            <person name="Gordon J."/>
        </authorList>
    </citation>
    <scope>NUCLEOTIDE SEQUENCE</scope>
    <source>
        <strain evidence="1">DSM 1552</strain>
    </source>
</reference>
<sequence length="756" mass="90037">MANNYLGHEERVKFYENYLNRSKEWQFFVDLIQEKFEINDINSFDEFLTQKPIISKVFSYFVNIVECTPNNIEFKNFIFQEVFVIVEFYLGKRDKNEIDDIISSNFAKALFLIVWITKLENQDNETEYLFDLSLLTQKNMSLLLKMDSLCLYEEEILQFFETINIEKLDEIKRIFSDNVNSIVYPADTTFLESCRDKIIQVDAFDFNRIERPANITWEENYILDMLSISFEDRKIIPLFSSGDSTTPDYKQWTEKRLEEMQKYFSNDISDFIIESVRYMMFGAMPSKTTIDRHIGLFIENYDNSTTVVEKYNNSSFNIIACLVEDKYLNSSKVKDFFLKLSSIEDIDEIMTLDRHKISLTKKQRRILKEYYQSCFTYLDSISDVYSYSKYLLDKDNVKSINNKYLVKNSQMFDKYIISSDDILCASLFINYMLFLTRLNGNSNIDKEYIKYEMIRIQELWEKQYYDFCVSKLHSISHEIEMKTEVIELFNKNVLDNIFSLANICVITQTQQYIENMESISSNPLSAMIGRVSLDKTFPIDEKLTFDIEKHDVDRLTTTIIENIKKDYGYRFLNILDTEKYVKEFHRRMTQNARFAFGFFNKTKELYDIVRKKLKDDFTLIDYEENIQLAHLTQLFPIIEIMIKKIGKIYNIFPFKEDEKHFMQSKDPSSILRLILEKAYLETQSFEVVPDLLFIYHYMYNGNSLNIRNECIHGREYLSGESMFFAFKVSLSALYMLIRRLEIIISSIENAKEEVEN</sequence>
<organism evidence="1 2">
    <name type="scientific">Thomasclavelia spiroformis DSM 1552</name>
    <dbReference type="NCBI Taxonomy" id="428126"/>
    <lineage>
        <taxon>Bacteria</taxon>
        <taxon>Bacillati</taxon>
        <taxon>Bacillota</taxon>
        <taxon>Erysipelotrichia</taxon>
        <taxon>Erysipelotrichales</taxon>
        <taxon>Coprobacillaceae</taxon>
        <taxon>Thomasclavelia</taxon>
    </lineage>
</organism>
<reference evidence="1" key="1">
    <citation type="submission" date="2008-02" db="EMBL/GenBank/DDBJ databases">
        <authorList>
            <person name="Fulton L."/>
            <person name="Clifton S."/>
            <person name="Fulton B."/>
            <person name="Xu J."/>
            <person name="Minx P."/>
            <person name="Pepin K.H."/>
            <person name="Johnson M."/>
            <person name="Thiruvilangam P."/>
            <person name="Bhonagiri V."/>
            <person name="Nash W.E."/>
            <person name="Mardis E.R."/>
            <person name="Wilson R.K."/>
        </authorList>
    </citation>
    <scope>NUCLEOTIDE SEQUENCE [LARGE SCALE GENOMIC DNA]</scope>
    <source>
        <strain evidence="1">DSM 1552</strain>
    </source>
</reference>
<gene>
    <name evidence="1" type="ORF">CLOSPI_01738</name>
</gene>
<accession>B1C3C2</accession>
<evidence type="ECO:0008006" key="3">
    <source>
        <dbReference type="Google" id="ProtNLM"/>
    </source>
</evidence>
<dbReference type="Proteomes" id="UP000004910">
    <property type="component" value="Unassembled WGS sequence"/>
</dbReference>
<dbReference type="HOGENOM" id="CLU_367881_0_0_9"/>